<keyword evidence="4" id="KW-1185">Reference proteome</keyword>
<dbReference type="AlphaFoldDB" id="A0A8H5CKY1"/>
<proteinExistence type="predicted"/>
<keyword evidence="1" id="KW-0238">DNA-binding</keyword>
<dbReference type="GO" id="GO:0003677">
    <property type="term" value="F:DNA binding"/>
    <property type="evidence" value="ECO:0007669"/>
    <property type="project" value="UniProtKB-KW"/>
</dbReference>
<dbReference type="Proteomes" id="UP000559256">
    <property type="component" value="Unassembled WGS sequence"/>
</dbReference>
<name>A0A8H5CKY1_9AGAR</name>
<reference evidence="3 4" key="1">
    <citation type="journal article" date="2020" name="ISME J.">
        <title>Uncovering the hidden diversity of litter-decomposition mechanisms in mushroom-forming fungi.</title>
        <authorList>
            <person name="Floudas D."/>
            <person name="Bentzer J."/>
            <person name="Ahren D."/>
            <person name="Johansson T."/>
            <person name="Persson P."/>
            <person name="Tunlid A."/>
        </authorList>
    </citation>
    <scope>NUCLEOTIDE SEQUENCE [LARGE SCALE GENOMIC DNA]</scope>
    <source>
        <strain evidence="3 4">CBS 291.85</strain>
    </source>
</reference>
<dbReference type="InterPro" id="IPR006600">
    <property type="entry name" value="HTH_CenpB_DNA-bd_dom"/>
</dbReference>
<feature type="domain" description="HTH CENPB-type" evidence="2">
    <location>
        <begin position="9"/>
        <end position="74"/>
    </location>
</feature>
<accession>A0A8H5CKY1</accession>
<dbReference type="OrthoDB" id="3265672at2759"/>
<comment type="caution">
    <text evidence="3">The sequence shown here is derived from an EMBL/GenBank/DDBJ whole genome shotgun (WGS) entry which is preliminary data.</text>
</comment>
<evidence type="ECO:0000256" key="1">
    <source>
        <dbReference type="ARBA" id="ARBA00023125"/>
    </source>
</evidence>
<protein>
    <recommendedName>
        <fullName evidence="2">HTH CENPB-type domain-containing protein</fullName>
    </recommendedName>
</protein>
<dbReference type="EMBL" id="JAACJM010000159">
    <property type="protein sequence ID" value="KAF5342713.1"/>
    <property type="molecule type" value="Genomic_DNA"/>
</dbReference>
<evidence type="ECO:0000313" key="4">
    <source>
        <dbReference type="Proteomes" id="UP000559256"/>
    </source>
</evidence>
<evidence type="ECO:0000313" key="3">
    <source>
        <dbReference type="EMBL" id="KAF5342713.1"/>
    </source>
</evidence>
<organism evidence="3 4">
    <name type="scientific">Tetrapyrgos nigripes</name>
    <dbReference type="NCBI Taxonomy" id="182062"/>
    <lineage>
        <taxon>Eukaryota</taxon>
        <taxon>Fungi</taxon>
        <taxon>Dikarya</taxon>
        <taxon>Basidiomycota</taxon>
        <taxon>Agaricomycotina</taxon>
        <taxon>Agaricomycetes</taxon>
        <taxon>Agaricomycetidae</taxon>
        <taxon>Agaricales</taxon>
        <taxon>Marasmiineae</taxon>
        <taxon>Marasmiaceae</taxon>
        <taxon>Tetrapyrgos</taxon>
    </lineage>
</organism>
<gene>
    <name evidence="3" type="ORF">D9758_015870</name>
</gene>
<dbReference type="PROSITE" id="PS51253">
    <property type="entry name" value="HTH_CENPB"/>
    <property type="match status" value="1"/>
</dbReference>
<sequence length="227" mass="25884">MEEDPRQSQRAVVKFYEVPAQEEIMVEWAKVRARRGVPMSLALLGSYATHVCGRELGASWPQRFLNRHPDLKIKLTQSLESCQAKALNQKTANDHFDLLESTIKEFNIDLEHMWNMDERGIQLGIGRWIAALVDREQKSVYSVRSGNRDLITIVEAMNAKGKALHSSFIFPVTGLRLKLPQKSRSHASQETLLAENDHLHSLVEKCVEGMSEMYAHMKLMEVENADL</sequence>
<evidence type="ECO:0000259" key="2">
    <source>
        <dbReference type="PROSITE" id="PS51253"/>
    </source>
</evidence>